<dbReference type="EC" id="2.7.13.3" evidence="3"/>
<dbReference type="Pfam" id="PF00672">
    <property type="entry name" value="HAMP"/>
    <property type="match status" value="1"/>
</dbReference>
<dbReference type="PROSITE" id="PS50109">
    <property type="entry name" value="HIS_KIN"/>
    <property type="match status" value="1"/>
</dbReference>
<dbReference type="AlphaFoldDB" id="A0A7T7XLQ1"/>
<proteinExistence type="predicted"/>
<protein>
    <recommendedName>
        <fullName evidence="3">histidine kinase</fullName>
        <ecNumber evidence="3">2.7.13.3</ecNumber>
    </recommendedName>
</protein>
<feature type="transmembrane region" description="Helical" evidence="9">
    <location>
        <begin position="54"/>
        <end position="77"/>
    </location>
</feature>
<dbReference type="CDD" id="cd00082">
    <property type="entry name" value="HisKA"/>
    <property type="match status" value="1"/>
</dbReference>
<gene>
    <name evidence="12" type="ORF">JFL75_16510</name>
</gene>
<dbReference type="InterPro" id="IPR050736">
    <property type="entry name" value="Sensor_HK_Regulatory"/>
</dbReference>
<dbReference type="FunFam" id="3.30.565.10:FF:000006">
    <property type="entry name" value="Sensor histidine kinase WalK"/>
    <property type="match status" value="1"/>
</dbReference>
<evidence type="ECO:0000256" key="2">
    <source>
        <dbReference type="ARBA" id="ARBA00004370"/>
    </source>
</evidence>
<feature type="transmembrane region" description="Helical" evidence="9">
    <location>
        <begin position="20"/>
        <end position="42"/>
    </location>
</feature>
<dbReference type="EMBL" id="CP067089">
    <property type="protein sequence ID" value="QQO08518.1"/>
    <property type="molecule type" value="Genomic_DNA"/>
</dbReference>
<evidence type="ECO:0000313" key="13">
    <source>
        <dbReference type="Proteomes" id="UP000595917"/>
    </source>
</evidence>
<keyword evidence="5" id="KW-0808">Transferase</keyword>
<comment type="catalytic activity">
    <reaction evidence="1">
        <text>ATP + protein L-histidine = ADP + protein N-phospho-L-histidine.</text>
        <dbReference type="EC" id="2.7.13.3"/>
    </reaction>
</comment>
<dbReference type="InterPro" id="IPR003594">
    <property type="entry name" value="HATPase_dom"/>
</dbReference>
<dbReference type="CDD" id="cd06225">
    <property type="entry name" value="HAMP"/>
    <property type="match status" value="1"/>
</dbReference>
<feature type="domain" description="Histidine kinase" evidence="10">
    <location>
        <begin position="145"/>
        <end position="358"/>
    </location>
</feature>
<name>A0A7T7XLQ1_9SPIR</name>
<keyword evidence="8 9" id="KW-0472">Membrane</keyword>
<dbReference type="GO" id="GO:0016020">
    <property type="term" value="C:membrane"/>
    <property type="evidence" value="ECO:0007669"/>
    <property type="project" value="UniProtKB-SubCell"/>
</dbReference>
<dbReference type="SUPFAM" id="SSF55874">
    <property type="entry name" value="ATPase domain of HSP90 chaperone/DNA topoisomerase II/histidine kinase"/>
    <property type="match status" value="1"/>
</dbReference>
<dbReference type="KEGG" id="bhc:JFL75_16510"/>
<evidence type="ECO:0000256" key="1">
    <source>
        <dbReference type="ARBA" id="ARBA00000085"/>
    </source>
</evidence>
<keyword evidence="6 12" id="KW-0418">Kinase</keyword>
<dbReference type="InterPro" id="IPR003661">
    <property type="entry name" value="HisK_dim/P_dom"/>
</dbReference>
<dbReference type="PANTHER" id="PTHR43711:SF26">
    <property type="entry name" value="SENSOR HISTIDINE KINASE RCSC"/>
    <property type="match status" value="1"/>
</dbReference>
<keyword evidence="13" id="KW-1185">Reference proteome</keyword>
<evidence type="ECO:0000256" key="8">
    <source>
        <dbReference type="ARBA" id="ARBA00023136"/>
    </source>
</evidence>
<evidence type="ECO:0000313" key="12">
    <source>
        <dbReference type="EMBL" id="QQO08518.1"/>
    </source>
</evidence>
<dbReference type="PROSITE" id="PS50885">
    <property type="entry name" value="HAMP"/>
    <property type="match status" value="1"/>
</dbReference>
<keyword evidence="4" id="KW-0597">Phosphoprotein</keyword>
<dbReference type="Gene3D" id="1.10.287.130">
    <property type="match status" value="1"/>
</dbReference>
<dbReference type="InterPro" id="IPR036890">
    <property type="entry name" value="HATPase_C_sf"/>
</dbReference>
<evidence type="ECO:0000259" key="11">
    <source>
        <dbReference type="PROSITE" id="PS50885"/>
    </source>
</evidence>
<evidence type="ECO:0000256" key="3">
    <source>
        <dbReference type="ARBA" id="ARBA00012438"/>
    </source>
</evidence>
<dbReference type="SUPFAM" id="SSF158472">
    <property type="entry name" value="HAMP domain-like"/>
    <property type="match status" value="1"/>
</dbReference>
<dbReference type="Proteomes" id="UP000595917">
    <property type="component" value="Chromosome"/>
</dbReference>
<evidence type="ECO:0000256" key="4">
    <source>
        <dbReference type="ARBA" id="ARBA00022553"/>
    </source>
</evidence>
<organism evidence="12 13">
    <name type="scientific">Breznakiella homolactica</name>
    <dbReference type="NCBI Taxonomy" id="2798577"/>
    <lineage>
        <taxon>Bacteria</taxon>
        <taxon>Pseudomonadati</taxon>
        <taxon>Spirochaetota</taxon>
        <taxon>Spirochaetia</taxon>
        <taxon>Spirochaetales</taxon>
        <taxon>Breznakiellaceae</taxon>
        <taxon>Breznakiella</taxon>
    </lineage>
</organism>
<dbReference type="InterPro" id="IPR005467">
    <property type="entry name" value="His_kinase_dom"/>
</dbReference>
<dbReference type="RefSeq" id="WP_215625824.1">
    <property type="nucleotide sequence ID" value="NZ_CP067089.2"/>
</dbReference>
<dbReference type="Gene3D" id="3.30.565.10">
    <property type="entry name" value="Histidine kinase-like ATPase, C-terminal domain"/>
    <property type="match status" value="1"/>
</dbReference>
<feature type="domain" description="HAMP" evidence="11">
    <location>
        <begin position="80"/>
        <end position="137"/>
    </location>
</feature>
<dbReference type="PANTHER" id="PTHR43711">
    <property type="entry name" value="TWO-COMPONENT HISTIDINE KINASE"/>
    <property type="match status" value="1"/>
</dbReference>
<keyword evidence="9" id="KW-1133">Transmembrane helix</keyword>
<accession>A0A7T7XLQ1</accession>
<reference evidence="12" key="1">
    <citation type="submission" date="2021-01" db="EMBL/GenBank/DDBJ databases">
        <title>Description of Breznakiella homolactica.</title>
        <authorList>
            <person name="Song Y."/>
            <person name="Brune A."/>
        </authorList>
    </citation>
    <scope>NUCLEOTIDE SEQUENCE</scope>
    <source>
        <strain evidence="12">RmG30</strain>
    </source>
</reference>
<keyword evidence="7" id="KW-0902">Two-component regulatory system</keyword>
<dbReference type="Pfam" id="PF02518">
    <property type="entry name" value="HATPase_c"/>
    <property type="match status" value="1"/>
</dbReference>
<dbReference type="SUPFAM" id="SSF47384">
    <property type="entry name" value="Homodimeric domain of signal transducing histidine kinase"/>
    <property type="match status" value="1"/>
</dbReference>
<sequence length="363" mass="40845">MKWKQKKDKDPRVTVKDFSFKEWGLIFLVLVVINGNHMFVYQTLSNMEGISVQFLINALIIYLVVNALFLCFFIWFVRYRYQTKPVKKLSEAARNIAAGDFSVRLEIPARKDGRKDYIGVMFEDFNTMADELSSTETLKNDFIANVSHEIKTPLAIIQNYAAALQSDDLSSEERHEFTGTIQEAARKLSALVTNILRLNKLENQDILPAPVIYNLAEQIRCCALAFEDLWEEKGIFFDADLEEITVQYDESMMELVWNNLLSNAVKFTPLNGTIGLSLKMEDGLAVFRIADSGCGMDEITRRRIFDKFYQGDSSHSQEGNGLGLALAKKVLDLVGGTIRVDSEPGKGSLFTVCLGNISGNSAV</sequence>
<evidence type="ECO:0000256" key="6">
    <source>
        <dbReference type="ARBA" id="ARBA00022777"/>
    </source>
</evidence>
<keyword evidence="9" id="KW-0812">Transmembrane</keyword>
<dbReference type="InterPro" id="IPR004358">
    <property type="entry name" value="Sig_transdc_His_kin-like_C"/>
</dbReference>
<dbReference type="GO" id="GO:0000155">
    <property type="term" value="F:phosphorelay sensor kinase activity"/>
    <property type="evidence" value="ECO:0007669"/>
    <property type="project" value="InterPro"/>
</dbReference>
<dbReference type="SMART" id="SM00388">
    <property type="entry name" value="HisKA"/>
    <property type="match status" value="1"/>
</dbReference>
<dbReference type="SMART" id="SM00387">
    <property type="entry name" value="HATPase_c"/>
    <property type="match status" value="1"/>
</dbReference>
<dbReference type="InterPro" id="IPR036097">
    <property type="entry name" value="HisK_dim/P_sf"/>
</dbReference>
<dbReference type="Pfam" id="PF00512">
    <property type="entry name" value="HisKA"/>
    <property type="match status" value="1"/>
</dbReference>
<evidence type="ECO:0000256" key="5">
    <source>
        <dbReference type="ARBA" id="ARBA00022679"/>
    </source>
</evidence>
<dbReference type="InterPro" id="IPR003660">
    <property type="entry name" value="HAMP_dom"/>
</dbReference>
<comment type="subcellular location">
    <subcellularLocation>
        <location evidence="2">Membrane</location>
    </subcellularLocation>
</comment>
<evidence type="ECO:0000256" key="7">
    <source>
        <dbReference type="ARBA" id="ARBA00023012"/>
    </source>
</evidence>
<dbReference type="FunFam" id="1.10.287.130:FF:000001">
    <property type="entry name" value="Two-component sensor histidine kinase"/>
    <property type="match status" value="1"/>
</dbReference>
<dbReference type="Gene3D" id="6.10.340.10">
    <property type="match status" value="1"/>
</dbReference>
<dbReference type="SMART" id="SM00304">
    <property type="entry name" value="HAMP"/>
    <property type="match status" value="2"/>
</dbReference>
<evidence type="ECO:0000256" key="9">
    <source>
        <dbReference type="SAM" id="Phobius"/>
    </source>
</evidence>
<evidence type="ECO:0000259" key="10">
    <source>
        <dbReference type="PROSITE" id="PS50109"/>
    </source>
</evidence>
<dbReference type="PRINTS" id="PR00344">
    <property type="entry name" value="BCTRLSENSOR"/>
</dbReference>